<proteinExistence type="predicted"/>
<dbReference type="Pfam" id="PF13403">
    <property type="entry name" value="Hint_2"/>
    <property type="match status" value="1"/>
</dbReference>
<dbReference type="Gene3D" id="2.170.16.10">
    <property type="entry name" value="Hedgehog/Intein (Hint) domain"/>
    <property type="match status" value="1"/>
</dbReference>
<sequence length="366" mass="38848">MAFISEIHYQNTYSNNSGVAEYVEVALTTAEVEAMQAGDLTFTISTYEQNGSLAQVFVLDPDDVVVDPVTGVPTILVPAALSGPAATSEPEAVALTRSEGGGPEQVISFYDIAPANGTIEADGGPANGATAELLPASNNGQSIQFDRAGNRIDGKVTPNQAVCFAAGTRIETASGEVAIEDLSAGAMVRTRDHGLQRLSWIGRQHLDDAALHRAPHLRPVRIRAGSLGDGLPSRDLVVSPQHRILVNSKIAQRMFGAAEVLVAAKQLCGIGGIGIDMQARGVTYYHMLFRRHEIVFSNGAETESLFTGPEALASVGTAARDEIAALFPEITRPDFNPRPARPLVPGARGRRLAARHVRNSRPLLMS</sequence>
<protein>
    <submittedName>
        <fullName evidence="2">Hint domain-containing protein</fullName>
    </submittedName>
</protein>
<dbReference type="InterPro" id="IPR006141">
    <property type="entry name" value="Intein_N"/>
</dbReference>
<name>A0A1G7EUV0_9RHOB</name>
<evidence type="ECO:0000313" key="2">
    <source>
        <dbReference type="EMBL" id="SDE67215.1"/>
    </source>
</evidence>
<dbReference type="InterPro" id="IPR036844">
    <property type="entry name" value="Hint_dom_sf"/>
</dbReference>
<dbReference type="RefSeq" id="WP_245727334.1">
    <property type="nucleotide sequence ID" value="NZ_FNAH01000009.1"/>
</dbReference>
<dbReference type="PROSITE" id="PS50817">
    <property type="entry name" value="INTEIN_N_TER"/>
    <property type="match status" value="1"/>
</dbReference>
<dbReference type="STRING" id="591205.SAMN05421538_10979"/>
<reference evidence="2 3" key="1">
    <citation type="submission" date="2016-10" db="EMBL/GenBank/DDBJ databases">
        <authorList>
            <person name="de Groot N.N."/>
        </authorList>
    </citation>
    <scope>NUCLEOTIDE SEQUENCE [LARGE SCALE GENOMIC DNA]</scope>
    <source>
        <strain evidence="2 3">DSM 22220</strain>
    </source>
</reference>
<evidence type="ECO:0000313" key="3">
    <source>
        <dbReference type="Proteomes" id="UP000199344"/>
    </source>
</evidence>
<keyword evidence="3" id="KW-1185">Reference proteome</keyword>
<organism evidence="2 3">
    <name type="scientific">Paracoccus isoporae</name>
    <dbReference type="NCBI Taxonomy" id="591205"/>
    <lineage>
        <taxon>Bacteria</taxon>
        <taxon>Pseudomonadati</taxon>
        <taxon>Pseudomonadota</taxon>
        <taxon>Alphaproteobacteria</taxon>
        <taxon>Rhodobacterales</taxon>
        <taxon>Paracoccaceae</taxon>
        <taxon>Paracoccus</taxon>
    </lineage>
</organism>
<dbReference type="EMBL" id="FNAH01000009">
    <property type="protein sequence ID" value="SDE67215.1"/>
    <property type="molecule type" value="Genomic_DNA"/>
</dbReference>
<dbReference type="InterPro" id="IPR028992">
    <property type="entry name" value="Hedgehog/Intein_dom"/>
</dbReference>
<accession>A0A1G7EUV0</accession>
<gene>
    <name evidence="2" type="ORF">SAMN05421538_10979</name>
</gene>
<dbReference type="SUPFAM" id="SSF51294">
    <property type="entry name" value="Hedgehog/intein (Hint) domain"/>
    <property type="match status" value="1"/>
</dbReference>
<dbReference type="GO" id="GO:0016539">
    <property type="term" value="P:intein-mediated protein splicing"/>
    <property type="evidence" value="ECO:0007669"/>
    <property type="project" value="InterPro"/>
</dbReference>
<dbReference type="Proteomes" id="UP000199344">
    <property type="component" value="Unassembled WGS sequence"/>
</dbReference>
<dbReference type="AlphaFoldDB" id="A0A1G7EUV0"/>
<evidence type="ECO:0000259" key="1">
    <source>
        <dbReference type="Pfam" id="PF13403"/>
    </source>
</evidence>
<feature type="domain" description="Hedgehog/Intein (Hint)" evidence="1">
    <location>
        <begin position="162"/>
        <end position="308"/>
    </location>
</feature>